<dbReference type="Pfam" id="PF00535">
    <property type="entry name" value="Glycos_transf_2"/>
    <property type="match status" value="1"/>
</dbReference>
<evidence type="ECO:0000259" key="5">
    <source>
        <dbReference type="Pfam" id="PF00535"/>
    </source>
</evidence>
<name>A0A4S8Q110_9ACTN</name>
<reference evidence="6 7" key="2">
    <citation type="submission" date="2019-05" db="EMBL/GenBank/DDBJ databases">
        <title>Glycomyces buryatensis sp. nov.</title>
        <authorList>
            <person name="Nikitina E."/>
        </authorList>
    </citation>
    <scope>NUCLEOTIDE SEQUENCE [LARGE SCALE GENOMIC DNA]</scope>
    <source>
        <strain evidence="6 7">18</strain>
    </source>
</reference>
<comment type="pathway">
    <text evidence="1">Cell wall biogenesis; cell wall polysaccharide biosynthesis.</text>
</comment>
<feature type="domain" description="Glycosyltransferase 2-like" evidence="5">
    <location>
        <begin position="12"/>
        <end position="176"/>
    </location>
</feature>
<protein>
    <submittedName>
        <fullName evidence="6">Glycosyltransferase</fullName>
    </submittedName>
</protein>
<dbReference type="OrthoDB" id="4547437at2"/>
<comment type="similarity">
    <text evidence="2">Belongs to the glycosyltransferase 2 family.</text>
</comment>
<evidence type="ECO:0000256" key="2">
    <source>
        <dbReference type="ARBA" id="ARBA00006739"/>
    </source>
</evidence>
<keyword evidence="4 6" id="KW-0808">Transferase</keyword>
<dbReference type="EMBL" id="STGY01000069">
    <property type="protein sequence ID" value="THV37630.1"/>
    <property type="molecule type" value="Genomic_DNA"/>
</dbReference>
<proteinExistence type="inferred from homology"/>
<dbReference type="InterPro" id="IPR001173">
    <property type="entry name" value="Glyco_trans_2-like"/>
</dbReference>
<evidence type="ECO:0000256" key="4">
    <source>
        <dbReference type="ARBA" id="ARBA00022679"/>
    </source>
</evidence>
<comment type="caution">
    <text evidence="6">The sequence shown here is derived from an EMBL/GenBank/DDBJ whole genome shotgun (WGS) entry which is preliminary data.</text>
</comment>
<dbReference type="PANTHER" id="PTHR43179">
    <property type="entry name" value="RHAMNOSYLTRANSFERASE WBBL"/>
    <property type="match status" value="1"/>
</dbReference>
<reference evidence="7" key="1">
    <citation type="submission" date="2019-04" db="EMBL/GenBank/DDBJ databases">
        <title>Nocardioides xinjiangensis sp. nov.</title>
        <authorList>
            <person name="Liu S."/>
        </authorList>
    </citation>
    <scope>NUCLEOTIDE SEQUENCE [LARGE SCALE GENOMIC DNA]</scope>
    <source>
        <strain evidence="7">18</strain>
    </source>
</reference>
<organism evidence="6 7">
    <name type="scientific">Glycomyces buryatensis</name>
    <dbReference type="NCBI Taxonomy" id="2570927"/>
    <lineage>
        <taxon>Bacteria</taxon>
        <taxon>Bacillati</taxon>
        <taxon>Actinomycetota</taxon>
        <taxon>Actinomycetes</taxon>
        <taxon>Glycomycetales</taxon>
        <taxon>Glycomycetaceae</taxon>
        <taxon>Glycomyces</taxon>
    </lineage>
</organism>
<dbReference type="RefSeq" id="WP_136536390.1">
    <property type="nucleotide sequence ID" value="NZ_STGY01000069.1"/>
</dbReference>
<dbReference type="PANTHER" id="PTHR43179:SF12">
    <property type="entry name" value="GALACTOFURANOSYLTRANSFERASE GLFT2"/>
    <property type="match status" value="1"/>
</dbReference>
<dbReference type="AlphaFoldDB" id="A0A4S8Q110"/>
<dbReference type="InterPro" id="IPR029044">
    <property type="entry name" value="Nucleotide-diphossugar_trans"/>
</dbReference>
<dbReference type="Gene3D" id="3.90.550.10">
    <property type="entry name" value="Spore Coat Polysaccharide Biosynthesis Protein SpsA, Chain A"/>
    <property type="match status" value="1"/>
</dbReference>
<evidence type="ECO:0000256" key="1">
    <source>
        <dbReference type="ARBA" id="ARBA00004776"/>
    </source>
</evidence>
<evidence type="ECO:0000256" key="3">
    <source>
        <dbReference type="ARBA" id="ARBA00022676"/>
    </source>
</evidence>
<dbReference type="Proteomes" id="UP000308760">
    <property type="component" value="Unassembled WGS sequence"/>
</dbReference>
<keyword evidence="3" id="KW-0328">Glycosyltransferase</keyword>
<gene>
    <name evidence="6" type="ORF">FAB82_20345</name>
</gene>
<keyword evidence="7" id="KW-1185">Reference proteome</keyword>
<accession>A0A4S8Q110</accession>
<evidence type="ECO:0000313" key="6">
    <source>
        <dbReference type="EMBL" id="THV37630.1"/>
    </source>
</evidence>
<sequence>MSGPERIAPGVSVVVPVLGRVPSTERMLASLRAAAERCPEPVEIILIDDSGPTDAARHREHCDRHGARYLRGPRHVGAKRNLGVRHASHDLLLFTDSDCRATPDLLRIHVAAIRDAPETAGLAGPTIVEVSPTRVFRIMRRSHLLHADLERPALGGPLEWATTSNLLVRKDAFEQVGGFVERSLLVAGGEDVDLGVRLTRAGLKLRSQPDALVVHDRLSSDTLHTIWRRLYGYGRSEQWLIVVHPDRRAPRWNPVVAVGASGAVALAAAPSTGGLSFALVPATAAIAIGLRASARHEAGSGLRGAANAVACAILECSFDIGAAVASFQLRRPGLLFAGFRPAPEGGPDA</sequence>
<evidence type="ECO:0000313" key="7">
    <source>
        <dbReference type="Proteomes" id="UP000308760"/>
    </source>
</evidence>
<dbReference type="GO" id="GO:0016757">
    <property type="term" value="F:glycosyltransferase activity"/>
    <property type="evidence" value="ECO:0007669"/>
    <property type="project" value="UniProtKB-KW"/>
</dbReference>
<dbReference type="SUPFAM" id="SSF53448">
    <property type="entry name" value="Nucleotide-diphospho-sugar transferases"/>
    <property type="match status" value="1"/>
</dbReference>